<evidence type="ECO:0000313" key="4">
    <source>
        <dbReference type="Proteomes" id="UP000826616"/>
    </source>
</evidence>
<dbReference type="EMBL" id="FNDE01000019">
    <property type="protein sequence ID" value="SDH32087.1"/>
    <property type="molecule type" value="Genomic_DNA"/>
</dbReference>
<dbReference type="RefSeq" id="WP_057897202.1">
    <property type="nucleotide sequence ID" value="NZ_CP080764.1"/>
</dbReference>
<sequence length="65" mass="7318">MNKRYFSRVDKTGAILLLEDLQKLVHAGKREVHTENGQLALKNPKPDYAFTGCQNKNNSAQGRGF</sequence>
<proteinExistence type="predicted"/>
<dbReference type="EMBL" id="CP080764">
    <property type="protein sequence ID" value="QYY42833.1"/>
    <property type="molecule type" value="Genomic_DNA"/>
</dbReference>
<evidence type="ECO:0000313" key="1">
    <source>
        <dbReference type="EMBL" id="QYY42833.1"/>
    </source>
</evidence>
<keyword evidence="4" id="KW-1185">Reference proteome</keyword>
<dbReference type="Proteomes" id="UP000826616">
    <property type="component" value="Chromosome"/>
</dbReference>
<gene>
    <name evidence="1" type="ORF">K3F53_00145</name>
    <name evidence="2" type="ORF">SAMN04489735_101952</name>
</gene>
<dbReference type="AlphaFoldDB" id="A0A1G8BFU3"/>
<dbReference type="Proteomes" id="UP000198956">
    <property type="component" value="Unassembled WGS sequence"/>
</dbReference>
<reference evidence="2 3" key="1">
    <citation type="submission" date="2016-10" db="EMBL/GenBank/DDBJ databases">
        <authorList>
            <person name="de Groot N.N."/>
        </authorList>
    </citation>
    <scope>NUCLEOTIDE SEQUENCE [LARGE SCALE GENOMIC DNA]</scope>
    <source>
        <strain evidence="2 3">L 420-91</strain>
    </source>
</reference>
<name>A0A1G8BFU3_ANETH</name>
<dbReference type="GeneID" id="97139768"/>
<evidence type="ECO:0000313" key="3">
    <source>
        <dbReference type="Proteomes" id="UP000198956"/>
    </source>
</evidence>
<evidence type="ECO:0000313" key="2">
    <source>
        <dbReference type="EMBL" id="SDH32087.1"/>
    </source>
</evidence>
<reference evidence="1 4" key="2">
    <citation type="submission" date="2021-08" db="EMBL/GenBank/DDBJ databases">
        <title>Complete genome sequence of the strain Aneurinibacillus thermoaerophilus CCM 8960.</title>
        <authorList>
            <person name="Musilova J."/>
            <person name="Kourilova X."/>
            <person name="Pernicova I."/>
            <person name="Bezdicek M."/>
            <person name="Lengerova M."/>
            <person name="Obruca S."/>
            <person name="Sedlar K."/>
        </authorList>
    </citation>
    <scope>NUCLEOTIDE SEQUENCE [LARGE SCALE GENOMIC DNA]</scope>
    <source>
        <strain evidence="1 4">CCM 8960</strain>
    </source>
</reference>
<organism evidence="2 3">
    <name type="scientific">Aneurinibacillus thermoaerophilus</name>
    <dbReference type="NCBI Taxonomy" id="143495"/>
    <lineage>
        <taxon>Bacteria</taxon>
        <taxon>Bacillati</taxon>
        <taxon>Bacillota</taxon>
        <taxon>Bacilli</taxon>
        <taxon>Bacillales</taxon>
        <taxon>Paenibacillaceae</taxon>
        <taxon>Aneurinibacillus group</taxon>
        <taxon>Aneurinibacillus</taxon>
    </lineage>
</organism>
<accession>A0A1G8BFU3</accession>
<protein>
    <submittedName>
        <fullName evidence="2">Uncharacterized protein</fullName>
    </submittedName>
</protein>